<keyword evidence="4 5" id="KW-0653">Protein transport</keyword>
<keyword evidence="2 5" id="KW-0813">Transport</keyword>
<name>A0A1I7VC00_LOALO</name>
<feature type="repeat" description="ARM" evidence="6">
    <location>
        <begin position="235"/>
        <end position="275"/>
    </location>
</feature>
<dbReference type="GO" id="GO:0061608">
    <property type="term" value="F:nuclear import signal receptor activity"/>
    <property type="evidence" value="ECO:0007669"/>
    <property type="project" value="InterPro"/>
</dbReference>
<dbReference type="InterPro" id="IPR016024">
    <property type="entry name" value="ARM-type_fold"/>
</dbReference>
<dbReference type="Pfam" id="PF00514">
    <property type="entry name" value="Arm"/>
    <property type="match status" value="1"/>
</dbReference>
<sequence length="453" mass="51703">MEIKTIDEDDANLYNICDAEIKLYLQLLLPYNSLTAQACAVEYFRRLLIRNHVPPLHIADSLIKGLIGCLRVNYASIQRDAAWALTNCACSPHEICYKIIEYGGLEALVECAALTDGETRDQVFWTLGNIALDCPICHEKVQNSTALPLMIGVLVNPMFICSKWTRNLVWALSQIFRGGIHTLHHMFIQATLTGLRPVLYMDDSKTRVDAVWTIAYIADDNVDGRQIDAVLQTPHLLERLIELLDESDTMRAALRALGNLVAGGDDQTQAVLNAGLLPRMMKLFRFNMPVYQKREIAWILSNIAAGSRRQIDLLFETNNIVETLIDTFYCDDYRIRKEVGWTVTNALTGASISRSRWLCGSNVISLIPQLLHLHTERDLIDRTLYAIELLITKRINFIFVLENYHIFQTIRQIVYNQNNQFDALIKARARRILNKENDYKAHQIPPGTYILVR</sequence>
<protein>
    <recommendedName>
        <fullName evidence="5">Importin subunit alpha</fullName>
    </recommendedName>
</protein>
<evidence type="ECO:0000256" key="6">
    <source>
        <dbReference type="PROSITE-ProRule" id="PRU00259"/>
    </source>
</evidence>
<evidence type="ECO:0000256" key="4">
    <source>
        <dbReference type="ARBA" id="ARBA00022927"/>
    </source>
</evidence>
<dbReference type="Proteomes" id="UP000095285">
    <property type="component" value="Unassembled WGS sequence"/>
</dbReference>
<dbReference type="GO" id="GO:0006606">
    <property type="term" value="P:protein import into nucleus"/>
    <property type="evidence" value="ECO:0007669"/>
    <property type="project" value="InterPro"/>
</dbReference>
<dbReference type="STRING" id="7209.A0A1I7VC00"/>
<organism evidence="7 8">
    <name type="scientific">Loa loa</name>
    <name type="common">Eye worm</name>
    <name type="synonym">Filaria loa</name>
    <dbReference type="NCBI Taxonomy" id="7209"/>
    <lineage>
        <taxon>Eukaryota</taxon>
        <taxon>Metazoa</taxon>
        <taxon>Ecdysozoa</taxon>
        <taxon>Nematoda</taxon>
        <taxon>Chromadorea</taxon>
        <taxon>Rhabditida</taxon>
        <taxon>Spirurina</taxon>
        <taxon>Spiruromorpha</taxon>
        <taxon>Filarioidea</taxon>
        <taxon>Onchocercidae</taxon>
        <taxon>Loa</taxon>
    </lineage>
</organism>
<dbReference type="PROSITE" id="PS50176">
    <property type="entry name" value="ARM_REPEAT"/>
    <property type="match status" value="1"/>
</dbReference>
<reference evidence="8" key="2">
    <citation type="submission" date="2016-11" db="UniProtKB">
        <authorList>
            <consortium name="WormBaseParasite"/>
        </authorList>
    </citation>
    <scope>IDENTIFICATION</scope>
</reference>
<dbReference type="eggNOG" id="KOG0166">
    <property type="taxonomic scope" value="Eukaryota"/>
</dbReference>
<reference evidence="7" key="1">
    <citation type="submission" date="2012-04" db="EMBL/GenBank/DDBJ databases">
        <title>The Genome Sequence of Loa loa.</title>
        <authorList>
            <consortium name="The Broad Institute Genome Sequencing Platform"/>
            <consortium name="Broad Institute Genome Sequencing Center for Infectious Disease"/>
            <person name="Nutman T.B."/>
            <person name="Fink D.L."/>
            <person name="Russ C."/>
            <person name="Young S."/>
            <person name="Zeng Q."/>
            <person name="Gargeya S."/>
            <person name="Alvarado L."/>
            <person name="Berlin A."/>
            <person name="Chapman S.B."/>
            <person name="Chen Z."/>
            <person name="Freedman E."/>
            <person name="Gellesch M."/>
            <person name="Goldberg J."/>
            <person name="Griggs A."/>
            <person name="Gujja S."/>
            <person name="Heilman E.R."/>
            <person name="Heiman D."/>
            <person name="Howarth C."/>
            <person name="Mehta T."/>
            <person name="Neiman D."/>
            <person name="Pearson M."/>
            <person name="Roberts A."/>
            <person name="Saif S."/>
            <person name="Shea T."/>
            <person name="Shenoy N."/>
            <person name="Sisk P."/>
            <person name="Stolte C."/>
            <person name="Sykes S."/>
            <person name="White J."/>
            <person name="Yandava C."/>
            <person name="Haas B."/>
            <person name="Henn M.R."/>
            <person name="Nusbaum C."/>
            <person name="Birren B."/>
        </authorList>
    </citation>
    <scope>NUCLEOTIDE SEQUENCE [LARGE SCALE GENOMIC DNA]</scope>
</reference>
<proteinExistence type="inferred from homology"/>
<keyword evidence="3" id="KW-0677">Repeat</keyword>
<evidence type="ECO:0000256" key="3">
    <source>
        <dbReference type="ARBA" id="ARBA00022737"/>
    </source>
</evidence>
<evidence type="ECO:0000256" key="1">
    <source>
        <dbReference type="ARBA" id="ARBA00010394"/>
    </source>
</evidence>
<comment type="similarity">
    <text evidence="1 5">Belongs to the importin alpha family.</text>
</comment>
<dbReference type="PANTHER" id="PTHR23316">
    <property type="entry name" value="IMPORTIN ALPHA"/>
    <property type="match status" value="1"/>
</dbReference>
<dbReference type="SUPFAM" id="SSF48371">
    <property type="entry name" value="ARM repeat"/>
    <property type="match status" value="1"/>
</dbReference>
<accession>A0A1I7VC00</accession>
<evidence type="ECO:0000256" key="5">
    <source>
        <dbReference type="PIRNR" id="PIRNR005673"/>
    </source>
</evidence>
<dbReference type="InterPro" id="IPR024931">
    <property type="entry name" value="Importin_alpha"/>
</dbReference>
<dbReference type="AlphaFoldDB" id="A0A1I7VC00"/>
<dbReference type="PIRSF" id="PIRSF005673">
    <property type="entry name" value="Importin_alpha"/>
    <property type="match status" value="1"/>
</dbReference>
<dbReference type="InterPro" id="IPR011989">
    <property type="entry name" value="ARM-like"/>
</dbReference>
<dbReference type="GO" id="GO:0005737">
    <property type="term" value="C:cytoplasm"/>
    <property type="evidence" value="ECO:0007669"/>
    <property type="project" value="InterPro"/>
</dbReference>
<evidence type="ECO:0000313" key="7">
    <source>
        <dbReference type="Proteomes" id="UP000095285"/>
    </source>
</evidence>
<dbReference type="InterPro" id="IPR000225">
    <property type="entry name" value="Armadillo"/>
</dbReference>
<keyword evidence="7" id="KW-1185">Reference proteome</keyword>
<dbReference type="WBParaSite" id="EN70_12122">
    <property type="protein sequence ID" value="EN70_12122"/>
    <property type="gene ID" value="EN70_12122"/>
</dbReference>
<dbReference type="SMART" id="SM00185">
    <property type="entry name" value="ARM"/>
    <property type="match status" value="6"/>
</dbReference>
<evidence type="ECO:0000256" key="2">
    <source>
        <dbReference type="ARBA" id="ARBA00022448"/>
    </source>
</evidence>
<evidence type="ECO:0000313" key="8">
    <source>
        <dbReference type="WBParaSite" id="EN70_12122"/>
    </source>
</evidence>
<dbReference type="Gene3D" id="1.25.10.10">
    <property type="entry name" value="Leucine-rich Repeat Variant"/>
    <property type="match status" value="1"/>
</dbReference>